<dbReference type="Proteomes" id="UP000010846">
    <property type="component" value="Chromosome"/>
</dbReference>
<dbReference type="InterPro" id="IPR045087">
    <property type="entry name" value="Cu-oxidase_fam"/>
</dbReference>
<gene>
    <name evidence="3" type="ordered locus">Halru_1188</name>
</gene>
<dbReference type="PROSITE" id="PS51318">
    <property type="entry name" value="TAT"/>
    <property type="match status" value="1"/>
</dbReference>
<evidence type="ECO:0000313" key="4">
    <source>
        <dbReference type="Proteomes" id="UP000010846"/>
    </source>
</evidence>
<reference evidence="3" key="1">
    <citation type="submission" date="2011-09" db="EMBL/GenBank/DDBJ databases">
        <title>Complete sequence of Halovivax ruber XH-70.</title>
        <authorList>
            <consortium name="US DOE Joint Genome Institute"/>
            <person name="Lucas S."/>
            <person name="Han J."/>
            <person name="Lapidus A."/>
            <person name="Cheng J.-F."/>
            <person name="Goodwin L."/>
            <person name="Pitluck S."/>
            <person name="Peters L."/>
            <person name="Mikhailova N."/>
            <person name="Davenport K."/>
            <person name="Detter J.C."/>
            <person name="Han C."/>
            <person name="Tapia R."/>
            <person name="Land M."/>
            <person name="Hauser L."/>
            <person name="Kyrpides N."/>
            <person name="Ivanova N."/>
            <person name="Pagani I."/>
            <person name="Sproer C."/>
            <person name="Anderson I."/>
            <person name="Woyke T."/>
        </authorList>
    </citation>
    <scope>NUCLEOTIDE SEQUENCE</scope>
    <source>
        <strain evidence="3">XH-70</strain>
    </source>
</reference>
<dbReference type="Gene3D" id="2.60.40.420">
    <property type="entry name" value="Cupredoxins - blue copper proteins"/>
    <property type="match status" value="3"/>
</dbReference>
<proteinExistence type="predicted"/>
<feature type="region of interest" description="Disordered" evidence="1">
    <location>
        <begin position="424"/>
        <end position="453"/>
    </location>
</feature>
<protein>
    <submittedName>
        <fullName evidence="3">Putative multicopper oxidase</fullName>
    </submittedName>
</protein>
<dbReference type="GO" id="GO:0005507">
    <property type="term" value="F:copper ion binding"/>
    <property type="evidence" value="ECO:0007669"/>
    <property type="project" value="InterPro"/>
</dbReference>
<dbReference type="AlphaFoldDB" id="L0IAP0"/>
<dbReference type="eggNOG" id="arCOG03914">
    <property type="taxonomic scope" value="Archaea"/>
</dbReference>
<dbReference type="PANTHER" id="PTHR48267:SF1">
    <property type="entry name" value="BILIRUBIN OXIDASE"/>
    <property type="match status" value="1"/>
</dbReference>
<dbReference type="SUPFAM" id="SSF49503">
    <property type="entry name" value="Cupredoxins"/>
    <property type="match status" value="3"/>
</dbReference>
<organism evidence="3 4">
    <name type="scientific">Halovivax ruber (strain DSM 18193 / JCM 13892 / XH-70)</name>
    <dbReference type="NCBI Taxonomy" id="797302"/>
    <lineage>
        <taxon>Archaea</taxon>
        <taxon>Methanobacteriati</taxon>
        <taxon>Methanobacteriota</taxon>
        <taxon>Stenosarchaea group</taxon>
        <taxon>Halobacteria</taxon>
        <taxon>Halobacteriales</taxon>
        <taxon>Natrialbaceae</taxon>
        <taxon>Halovivax</taxon>
    </lineage>
</organism>
<keyword evidence="4" id="KW-1185">Reference proteome</keyword>
<dbReference type="InterPro" id="IPR006311">
    <property type="entry name" value="TAT_signal"/>
</dbReference>
<dbReference type="RefSeq" id="WP_015300460.1">
    <property type="nucleotide sequence ID" value="NC_019964.1"/>
</dbReference>
<name>L0IAP0_HALRX</name>
<dbReference type="PANTHER" id="PTHR48267">
    <property type="entry name" value="CUPREDOXIN SUPERFAMILY PROTEIN"/>
    <property type="match status" value="1"/>
</dbReference>
<dbReference type="GO" id="GO:0016491">
    <property type="term" value="F:oxidoreductase activity"/>
    <property type="evidence" value="ECO:0007669"/>
    <property type="project" value="InterPro"/>
</dbReference>
<dbReference type="KEGG" id="hru:Halru_1188"/>
<dbReference type="HOGENOM" id="CLU_009100_4_0_2"/>
<sequence>MLDLSRRRLLKAGAALGLVGSVPASSTAMEGDDEGPSYFTSPDVVHENKYVQPLPIPDEREPDGTRKGKEYHELEMLEAEHSFHPDLPDTTIWGFDGQFPGPIIAGRRNDKLAIDFDNSNLPDEHLFTVDENVEGTTTENYHGYDGSVPEVRNSTHVHGLNIDPENDGQADMWKSPGGVTGPRFSNDVQQLPNRQPRLTSMYHDHTRGLTRLNNYAGLVGPYYIRSNKEDKLDLPEGDYDIPLVLADRSFTEDGELHYPKMFMANVAGDVATVNGAAFPSLEVEPRRYRFRLVNVSNGRTYDLGLDNDDPHGHGAPALHQISSGHGFLEEVVEIGHHGDMDSLVVAPFERAEIIVDFSEYAGETFTVTNDATFPYEGPMDHGGGGHDDGGHGGMSSMDMDDGMDHGGDQPPLPEIMQIQVADEVTETDTSTPPTQLDLPSPKRVNPNAAKKTRQVTMQMGMDDEGLMIHTLNNKRWSDPIEFTPQLGSTEIWELKNDDDHTHPIHLHLVAFDVIEREWHNTDEGPRPPLPNERGGKDVVKVNPGETVRIAVEFKNFAGKYPFHCHILEHEEHDMMRMFEVVKGNSGDNGHGSGSDGEGKQGRGHGRGNGRGHGRLR</sequence>
<accession>L0IAP0</accession>
<dbReference type="Pfam" id="PF07731">
    <property type="entry name" value="Cu-oxidase_2"/>
    <property type="match status" value="1"/>
</dbReference>
<dbReference type="OrthoDB" id="12293at2157"/>
<dbReference type="InterPro" id="IPR008972">
    <property type="entry name" value="Cupredoxin"/>
</dbReference>
<evidence type="ECO:0000259" key="2">
    <source>
        <dbReference type="Pfam" id="PF07731"/>
    </source>
</evidence>
<dbReference type="InterPro" id="IPR011706">
    <property type="entry name" value="Cu-oxidase_C"/>
</dbReference>
<evidence type="ECO:0000313" key="3">
    <source>
        <dbReference type="EMBL" id="AGB15804.1"/>
    </source>
</evidence>
<feature type="compositionally biased region" description="Basic residues" evidence="1">
    <location>
        <begin position="601"/>
        <end position="616"/>
    </location>
</feature>
<feature type="compositionally biased region" description="Gly residues" evidence="1">
    <location>
        <begin position="586"/>
        <end position="595"/>
    </location>
</feature>
<feature type="region of interest" description="Disordered" evidence="1">
    <location>
        <begin position="582"/>
        <end position="616"/>
    </location>
</feature>
<dbReference type="CDD" id="cd13844">
    <property type="entry name" value="CuRO_1_BOD_CotA_like"/>
    <property type="match status" value="1"/>
</dbReference>
<dbReference type="SMR" id="L0IAP0"/>
<dbReference type="EMBL" id="CP003050">
    <property type="protein sequence ID" value="AGB15804.1"/>
    <property type="molecule type" value="Genomic_DNA"/>
</dbReference>
<evidence type="ECO:0000256" key="1">
    <source>
        <dbReference type="SAM" id="MobiDB-lite"/>
    </source>
</evidence>
<feature type="domain" description="Plastocyanin-like" evidence="2">
    <location>
        <begin position="455"/>
        <end position="582"/>
    </location>
</feature>
<dbReference type="GeneID" id="14375442"/>
<feature type="region of interest" description="Disordered" evidence="1">
    <location>
        <begin position="378"/>
        <end position="412"/>
    </location>
</feature>
<feature type="region of interest" description="Disordered" evidence="1">
    <location>
        <begin position="519"/>
        <end position="538"/>
    </location>
</feature>
<dbReference type="CDD" id="cd13891">
    <property type="entry name" value="CuRO_3_CotA_like"/>
    <property type="match status" value="1"/>
</dbReference>
<dbReference type="STRING" id="797302.Halru_1188"/>